<dbReference type="GO" id="GO:0009941">
    <property type="term" value="C:chloroplast envelope"/>
    <property type="evidence" value="ECO:0007669"/>
    <property type="project" value="TreeGrafter"/>
</dbReference>
<gene>
    <name evidence="1" type="ORF">QN277_024741</name>
</gene>
<evidence type="ECO:0000313" key="2">
    <source>
        <dbReference type="Proteomes" id="UP001293593"/>
    </source>
</evidence>
<comment type="caution">
    <text evidence="1">The sequence shown here is derived from an EMBL/GenBank/DDBJ whole genome shotgun (WGS) entry which is preliminary data.</text>
</comment>
<sequence>MGNLRTAMDSAFWDLNVSSPQTIDGCAKAVPGDPFPMDATVSSKALRIQQFSFFRNGFPLGIVPSLSPTSQKSVGSCSLQSLALKVSNPPWWVGLIGQFRPGKLFADIKNEISNADDFDLSTIKDVAKHFVDKSLFSFGLFSQYSVSDSTSILLSMEGHGEKKRRRNKMMIYHQLPNHDITLEAAWPQLFIDHKGKYWDVPESLSLDLLSLKSDSGLRYRFGIHKNGGDPEAVNAIDGNPPLPLLPGLCAKAALSCEKIKFLWRDSEAAESLNQTTDKPATSYPYDVRLMEPQSAISGIFGGACTAWIWNGRSHSSIDSREDQEISRRSKRSPLNADLFGSVCYTFQHGKFINNYWDLTRLDARLDICSASGFAKKILKGFRSSADVNEHPSASPRINLTFQQQVAGPIVFRTDSRISVELFSKMFQIEDYVCSLSYSFRLLQSGKVVAWYSPKRKEGMVELRLFEF</sequence>
<reference evidence="1" key="1">
    <citation type="submission" date="2023-10" db="EMBL/GenBank/DDBJ databases">
        <title>Chromosome-level genome of the transformable northern wattle, Acacia crassicarpa.</title>
        <authorList>
            <person name="Massaro I."/>
            <person name="Sinha N.R."/>
            <person name="Poethig S."/>
            <person name="Leichty A.R."/>
        </authorList>
    </citation>
    <scope>NUCLEOTIDE SEQUENCE</scope>
    <source>
        <strain evidence="1">Acra3RX</strain>
        <tissue evidence="1">Leaf</tissue>
    </source>
</reference>
<dbReference type="GO" id="GO:0070300">
    <property type="term" value="F:phosphatidic acid binding"/>
    <property type="evidence" value="ECO:0007669"/>
    <property type="project" value="InterPro"/>
</dbReference>
<dbReference type="PANTHER" id="PTHR34954:SF3">
    <property type="entry name" value="EXPRESSED PROTEIN"/>
    <property type="match status" value="1"/>
</dbReference>
<dbReference type="GO" id="GO:0034196">
    <property type="term" value="P:acylglycerol transport"/>
    <property type="evidence" value="ECO:0007669"/>
    <property type="project" value="InterPro"/>
</dbReference>
<dbReference type="Proteomes" id="UP001293593">
    <property type="component" value="Unassembled WGS sequence"/>
</dbReference>
<proteinExistence type="predicted"/>
<accession>A0AAE1JCV2</accession>
<evidence type="ECO:0000313" key="1">
    <source>
        <dbReference type="EMBL" id="KAK4268035.1"/>
    </source>
</evidence>
<keyword evidence="2" id="KW-1185">Reference proteome</keyword>
<dbReference type="InterPro" id="IPR044160">
    <property type="entry name" value="TGD4-like"/>
</dbReference>
<dbReference type="GO" id="GO:1990052">
    <property type="term" value="P:ER to chloroplast lipid transport"/>
    <property type="evidence" value="ECO:0007669"/>
    <property type="project" value="InterPro"/>
</dbReference>
<evidence type="ECO:0008006" key="3">
    <source>
        <dbReference type="Google" id="ProtNLM"/>
    </source>
</evidence>
<dbReference type="AlphaFoldDB" id="A0AAE1JCV2"/>
<organism evidence="1 2">
    <name type="scientific">Acacia crassicarpa</name>
    <name type="common">northern wattle</name>
    <dbReference type="NCBI Taxonomy" id="499986"/>
    <lineage>
        <taxon>Eukaryota</taxon>
        <taxon>Viridiplantae</taxon>
        <taxon>Streptophyta</taxon>
        <taxon>Embryophyta</taxon>
        <taxon>Tracheophyta</taxon>
        <taxon>Spermatophyta</taxon>
        <taxon>Magnoliopsida</taxon>
        <taxon>eudicotyledons</taxon>
        <taxon>Gunneridae</taxon>
        <taxon>Pentapetalae</taxon>
        <taxon>rosids</taxon>
        <taxon>fabids</taxon>
        <taxon>Fabales</taxon>
        <taxon>Fabaceae</taxon>
        <taxon>Caesalpinioideae</taxon>
        <taxon>mimosoid clade</taxon>
        <taxon>Acacieae</taxon>
        <taxon>Acacia</taxon>
    </lineage>
</organism>
<protein>
    <recommendedName>
        <fullName evidence="3">Protein TRIGALACTOSYLDIACYLGLYCEROL 4, chloroplastic</fullName>
    </recommendedName>
</protein>
<dbReference type="PANTHER" id="PTHR34954">
    <property type="entry name" value="EXPRESSED PROTEIN"/>
    <property type="match status" value="1"/>
</dbReference>
<name>A0AAE1JCV2_9FABA</name>
<dbReference type="EMBL" id="JAWXYG010000007">
    <property type="protein sequence ID" value="KAK4268035.1"/>
    <property type="molecule type" value="Genomic_DNA"/>
</dbReference>